<feature type="domain" description="HAMP" evidence="12">
    <location>
        <begin position="188"/>
        <end position="239"/>
    </location>
</feature>
<keyword evidence="14" id="KW-1185">Reference proteome</keyword>
<comment type="caution">
    <text evidence="13">The sequence shown here is derived from an EMBL/GenBank/DDBJ whole genome shotgun (WGS) entry which is preliminary data.</text>
</comment>
<evidence type="ECO:0000259" key="11">
    <source>
        <dbReference type="PROSITE" id="PS50109"/>
    </source>
</evidence>
<dbReference type="CDD" id="cd00082">
    <property type="entry name" value="HisKA"/>
    <property type="match status" value="1"/>
</dbReference>
<dbReference type="InterPro" id="IPR050428">
    <property type="entry name" value="TCS_sensor_his_kinase"/>
</dbReference>
<dbReference type="EC" id="2.7.13.3" evidence="3"/>
<dbReference type="GO" id="GO:0005886">
    <property type="term" value="C:plasma membrane"/>
    <property type="evidence" value="ECO:0007669"/>
    <property type="project" value="TreeGrafter"/>
</dbReference>
<protein>
    <recommendedName>
        <fullName evidence="3">histidine kinase</fullName>
        <ecNumber evidence="3">2.7.13.3</ecNumber>
    </recommendedName>
</protein>
<dbReference type="InterPro" id="IPR004358">
    <property type="entry name" value="Sig_transdc_His_kin-like_C"/>
</dbReference>
<evidence type="ECO:0000259" key="12">
    <source>
        <dbReference type="PROSITE" id="PS50885"/>
    </source>
</evidence>
<dbReference type="Gene3D" id="3.30.565.10">
    <property type="entry name" value="Histidine kinase-like ATPase, C-terminal domain"/>
    <property type="match status" value="1"/>
</dbReference>
<evidence type="ECO:0000256" key="5">
    <source>
        <dbReference type="ARBA" id="ARBA00022679"/>
    </source>
</evidence>
<evidence type="ECO:0000256" key="3">
    <source>
        <dbReference type="ARBA" id="ARBA00012438"/>
    </source>
</evidence>
<keyword evidence="5 13" id="KW-0808">Transferase</keyword>
<dbReference type="InterPro" id="IPR003661">
    <property type="entry name" value="HisK_dim/P_dom"/>
</dbReference>
<dbReference type="InterPro" id="IPR003660">
    <property type="entry name" value="HAMP_dom"/>
</dbReference>
<gene>
    <name evidence="13" type="ORF">J2T57_000892</name>
</gene>
<keyword evidence="4" id="KW-0597">Phosphoprotein</keyword>
<dbReference type="PROSITE" id="PS50885">
    <property type="entry name" value="HAMP"/>
    <property type="match status" value="1"/>
</dbReference>
<dbReference type="SUPFAM" id="SSF47384">
    <property type="entry name" value="Homodimeric domain of signal transducing histidine kinase"/>
    <property type="match status" value="1"/>
</dbReference>
<evidence type="ECO:0000256" key="7">
    <source>
        <dbReference type="ARBA" id="ARBA00022777"/>
    </source>
</evidence>
<evidence type="ECO:0000256" key="6">
    <source>
        <dbReference type="ARBA" id="ARBA00022692"/>
    </source>
</evidence>
<evidence type="ECO:0000313" key="14">
    <source>
        <dbReference type="Proteomes" id="UP001205843"/>
    </source>
</evidence>
<comment type="subcellular location">
    <subcellularLocation>
        <location evidence="2">Membrane</location>
    </subcellularLocation>
</comment>
<keyword evidence="6" id="KW-0812">Transmembrane</keyword>
<dbReference type="PRINTS" id="PR00344">
    <property type="entry name" value="BCTRLSENSOR"/>
</dbReference>
<dbReference type="PANTHER" id="PTHR45436:SF4">
    <property type="entry name" value="SENSOR PROTEIN PHOQ"/>
    <property type="match status" value="1"/>
</dbReference>
<organism evidence="13 14">
    <name type="scientific">Natronocella acetinitrilica</name>
    <dbReference type="NCBI Taxonomy" id="414046"/>
    <lineage>
        <taxon>Bacteria</taxon>
        <taxon>Pseudomonadati</taxon>
        <taxon>Pseudomonadota</taxon>
        <taxon>Gammaproteobacteria</taxon>
        <taxon>Chromatiales</taxon>
        <taxon>Ectothiorhodospiraceae</taxon>
        <taxon>Natronocella</taxon>
    </lineage>
</organism>
<dbReference type="InterPro" id="IPR036097">
    <property type="entry name" value="HisK_dim/P_sf"/>
</dbReference>
<evidence type="ECO:0000256" key="1">
    <source>
        <dbReference type="ARBA" id="ARBA00000085"/>
    </source>
</evidence>
<dbReference type="GO" id="GO:0000155">
    <property type="term" value="F:phosphorelay sensor kinase activity"/>
    <property type="evidence" value="ECO:0007669"/>
    <property type="project" value="InterPro"/>
</dbReference>
<sequence length="446" mass="48723">MKRTSLGRRLLLASTLVAAVFLGLTGLALDQAYRSSLAEATRDRLQNHVYTLLAAARLDGGQLQVPSDLPEARFHHPESGLYGRIRDGSGNTIWQSESLLGLHWPMGPIPAPGELTYSLLELDQEGNRSLSYGLSWEDPDTGTGVFIVDVAESRADGLRQLGAFRQTLWGWLGAAAAALLITQALIQRWGLAPLHRAVRELQEVRRGRQDVLQSEYPQELEPLTDGINRLLRAERERRRQVQHSLADLAHSLKTPLTVLRGALENPGDGRSRQDVLDQINRIDASVRYQLARAGRSRERMGDQTPVRPVAERLLRTVAALRQPLPLLDLDCDATVHFPGPEEELLELLGNLVENATRYCDGNIRLAAMDNGPGTLTLVVEDDGPGISEASRQRVLDRGERADEQAPGSGIGLAVVADLCRAYGGTITIDTGDLGGARITLTIPMPA</sequence>
<dbReference type="RefSeq" id="WP_253474822.1">
    <property type="nucleotide sequence ID" value="NZ_JALJXV010000002.1"/>
</dbReference>
<accession>A0AAE3G275</accession>
<keyword evidence="10" id="KW-0472">Membrane</keyword>
<dbReference type="InterPro" id="IPR003594">
    <property type="entry name" value="HATPase_dom"/>
</dbReference>
<name>A0AAE3G275_9GAMM</name>
<reference evidence="13" key="1">
    <citation type="submission" date="2022-03" db="EMBL/GenBank/DDBJ databases">
        <title>Genomic Encyclopedia of Type Strains, Phase III (KMG-III): the genomes of soil and plant-associated and newly described type strains.</title>
        <authorList>
            <person name="Whitman W."/>
        </authorList>
    </citation>
    <scope>NUCLEOTIDE SEQUENCE</scope>
    <source>
        <strain evidence="13">ANL 6-2</strain>
    </source>
</reference>
<evidence type="ECO:0000256" key="8">
    <source>
        <dbReference type="ARBA" id="ARBA00022989"/>
    </source>
</evidence>
<feature type="domain" description="Histidine kinase" evidence="11">
    <location>
        <begin position="247"/>
        <end position="446"/>
    </location>
</feature>
<dbReference type="InterPro" id="IPR036890">
    <property type="entry name" value="HATPase_C_sf"/>
</dbReference>
<evidence type="ECO:0000256" key="4">
    <source>
        <dbReference type="ARBA" id="ARBA00022553"/>
    </source>
</evidence>
<dbReference type="InterPro" id="IPR005467">
    <property type="entry name" value="His_kinase_dom"/>
</dbReference>
<dbReference type="PROSITE" id="PS50109">
    <property type="entry name" value="HIS_KIN"/>
    <property type="match status" value="1"/>
</dbReference>
<evidence type="ECO:0000256" key="2">
    <source>
        <dbReference type="ARBA" id="ARBA00004370"/>
    </source>
</evidence>
<dbReference type="GO" id="GO:0005524">
    <property type="term" value="F:ATP binding"/>
    <property type="evidence" value="ECO:0007669"/>
    <property type="project" value="UniProtKB-KW"/>
</dbReference>
<evidence type="ECO:0000256" key="9">
    <source>
        <dbReference type="ARBA" id="ARBA00023012"/>
    </source>
</evidence>
<dbReference type="SUPFAM" id="SSF55874">
    <property type="entry name" value="ATPase domain of HSP90 chaperone/DNA topoisomerase II/histidine kinase"/>
    <property type="match status" value="1"/>
</dbReference>
<dbReference type="SMART" id="SM00387">
    <property type="entry name" value="HATPase_c"/>
    <property type="match status" value="1"/>
</dbReference>
<dbReference type="Pfam" id="PF02518">
    <property type="entry name" value="HATPase_c"/>
    <property type="match status" value="1"/>
</dbReference>
<comment type="catalytic activity">
    <reaction evidence="1">
        <text>ATP + protein L-histidine = ADP + protein N-phospho-L-histidine.</text>
        <dbReference type="EC" id="2.7.13.3"/>
    </reaction>
</comment>
<dbReference type="PANTHER" id="PTHR45436">
    <property type="entry name" value="SENSOR HISTIDINE KINASE YKOH"/>
    <property type="match status" value="1"/>
</dbReference>
<dbReference type="AlphaFoldDB" id="A0AAE3G275"/>
<dbReference type="EMBL" id="JALJXV010000002">
    <property type="protein sequence ID" value="MCP1673793.1"/>
    <property type="molecule type" value="Genomic_DNA"/>
</dbReference>
<evidence type="ECO:0000256" key="10">
    <source>
        <dbReference type="ARBA" id="ARBA00023136"/>
    </source>
</evidence>
<dbReference type="Gene3D" id="1.10.287.130">
    <property type="match status" value="1"/>
</dbReference>
<evidence type="ECO:0000313" key="13">
    <source>
        <dbReference type="EMBL" id="MCP1673793.1"/>
    </source>
</evidence>
<dbReference type="Proteomes" id="UP001205843">
    <property type="component" value="Unassembled WGS sequence"/>
</dbReference>
<keyword evidence="9" id="KW-0902">Two-component regulatory system</keyword>
<proteinExistence type="predicted"/>
<keyword evidence="8" id="KW-1133">Transmembrane helix</keyword>
<keyword evidence="7 13" id="KW-0418">Kinase</keyword>